<dbReference type="InterPro" id="IPR054363">
    <property type="entry name" value="GH95_cat"/>
</dbReference>
<dbReference type="Gene3D" id="1.50.10.10">
    <property type="match status" value="1"/>
</dbReference>
<evidence type="ECO:0000313" key="3">
    <source>
        <dbReference type="EMBL" id="PAD81549.1"/>
    </source>
</evidence>
<proteinExistence type="predicted"/>
<dbReference type="PANTHER" id="PTHR31084">
    <property type="entry name" value="ALPHA-L-FUCOSIDASE 2"/>
    <property type="match status" value="1"/>
</dbReference>
<dbReference type="GO" id="GO:0005975">
    <property type="term" value="P:carbohydrate metabolic process"/>
    <property type="evidence" value="ECO:0007669"/>
    <property type="project" value="InterPro"/>
</dbReference>
<comment type="caution">
    <text evidence="3">The sequence shown here is derived from an EMBL/GenBank/DDBJ whole genome shotgun (WGS) entry which is preliminary data.</text>
</comment>
<dbReference type="InterPro" id="IPR008928">
    <property type="entry name" value="6-hairpin_glycosidase_sf"/>
</dbReference>
<dbReference type="RefSeq" id="WP_095332812.1">
    <property type="nucleotide sequence ID" value="NZ_NPBQ01000120.1"/>
</dbReference>
<dbReference type="InterPro" id="IPR012341">
    <property type="entry name" value="6hp_glycosidase-like_sf"/>
</dbReference>
<protein>
    <recommendedName>
        <fullName evidence="5">Glycosyl hydrolase family 95 N-terminal domain-containing protein</fullName>
    </recommendedName>
</protein>
<feature type="domain" description="Glycosyl hydrolase family 95 catalytic" evidence="2">
    <location>
        <begin position="248"/>
        <end position="644"/>
    </location>
</feature>
<dbReference type="SUPFAM" id="SSF48208">
    <property type="entry name" value="Six-hairpin glycosidases"/>
    <property type="match status" value="1"/>
</dbReference>
<dbReference type="Proteomes" id="UP000216961">
    <property type="component" value="Unassembled WGS sequence"/>
</dbReference>
<accession>A0AA91YZG0</accession>
<dbReference type="PANTHER" id="PTHR31084:SF0">
    <property type="entry name" value="ALPHA-L-FUCOSIDASE 2"/>
    <property type="match status" value="1"/>
</dbReference>
<organism evidence="3 4">
    <name type="scientific">Niallia circulans</name>
    <name type="common">Bacillus circulans</name>
    <dbReference type="NCBI Taxonomy" id="1397"/>
    <lineage>
        <taxon>Bacteria</taxon>
        <taxon>Bacillati</taxon>
        <taxon>Bacillota</taxon>
        <taxon>Bacilli</taxon>
        <taxon>Bacillales</taxon>
        <taxon>Bacillaceae</taxon>
        <taxon>Niallia</taxon>
    </lineage>
</organism>
<name>A0AA91YZG0_NIACI</name>
<feature type="domain" description="Glycosyl hydrolase family 95 N-terminal" evidence="1">
    <location>
        <begin position="10"/>
        <end position="221"/>
    </location>
</feature>
<evidence type="ECO:0008006" key="5">
    <source>
        <dbReference type="Google" id="ProtNLM"/>
    </source>
</evidence>
<dbReference type="Pfam" id="PF14498">
    <property type="entry name" value="Glyco_hyd_65N_2"/>
    <property type="match status" value="1"/>
</dbReference>
<gene>
    <name evidence="3" type="ORF">CHH57_19160</name>
</gene>
<dbReference type="InterPro" id="IPR027414">
    <property type="entry name" value="GH95_N_dom"/>
</dbReference>
<dbReference type="AlphaFoldDB" id="A0AA91YZG0"/>
<evidence type="ECO:0000313" key="4">
    <source>
        <dbReference type="Proteomes" id="UP000216961"/>
    </source>
</evidence>
<evidence type="ECO:0000259" key="2">
    <source>
        <dbReference type="Pfam" id="PF22124"/>
    </source>
</evidence>
<dbReference type="EMBL" id="NPBQ01000120">
    <property type="protein sequence ID" value="PAD81549.1"/>
    <property type="molecule type" value="Genomic_DNA"/>
</dbReference>
<reference evidence="3 4" key="1">
    <citation type="submission" date="2017-07" db="EMBL/GenBank/DDBJ databases">
        <title>Isolation and whole genome analysis of endospore-forming bacteria from heroin.</title>
        <authorList>
            <person name="Kalinowski J."/>
            <person name="Ahrens B."/>
            <person name="Al-Dilaimi A."/>
            <person name="Winkler A."/>
            <person name="Wibberg D."/>
            <person name="Schleenbecker U."/>
            <person name="Ruckert C."/>
            <person name="Wolfel R."/>
            <person name="Grass G."/>
        </authorList>
    </citation>
    <scope>NUCLEOTIDE SEQUENCE [LARGE SCALE GENOMIC DNA]</scope>
    <source>
        <strain evidence="3 4">7521-2</strain>
    </source>
</reference>
<dbReference type="Pfam" id="PF22124">
    <property type="entry name" value="Glyco_hydro_95_cat"/>
    <property type="match status" value="1"/>
</dbReference>
<sequence length="743" mass="86463">MMTKLINRTIADRWEDGLLIGNGKIGLALYGNPQITYLDFTVQDLFLKGNQMQKLPYLAPYLEELRSIIDMQGYREGIRYFYERAQEQGYEGLTMSDPFIPAARFLIEIKQASIENYQRITDFQNGMIQVTYDSSIGGKVEETLFASKKENCIFGKIKSEKPLTGSIIPVNWKEIKMEEKITVAANGKLKWEHRYQDQTGYDVIWSIDSTDGRIISKRDSLMFYDSTTIYFTIQCVEKNREERQVRCYEKAVIEHKKSFSKKFNAVKLLLTDEQGTIYLEEVLSEMRTRKQITPVFMQLFYQASRYIIQSMANGIPTLQGIWSGTLHPAWSGDYTFDTNVQLAISSLASSGYFAEYRSFFERLKKYYPDFRENAQSYYGCHGFLVPAHASTTAKHVHWNEEWPLIFWISGAGWLAYFYHEYWHYTKDAAFLKHECIPFYEEVLAFYLDFAQCKEGKLRLSPSYSAENGMGDNTTMDIAIVKSVLKYYIEAKTCLGEEVAKIYKQFYKQIPPYRLLEDGGIAEWLDPRTVENDNHRHFSNLYPLFQTKEINQDTPELWESAKIAFRKRMDSWLNNIEGDTTSSHGRMHAAMCAISLEQTKEVTESLEALVLENAFMDSLATAHYRDKNIFNVDANGSLPKVIHDCLIYSEHEDSVTILKTVPYFLSRGKATGICLPDNFYVQALEWDIEKGDVSITLEQKENRFPNLNLGNQYHVKKETTHLKQLNKNMWQYTWTCTFVTWEKR</sequence>
<dbReference type="GO" id="GO:0004560">
    <property type="term" value="F:alpha-L-fucosidase activity"/>
    <property type="evidence" value="ECO:0007669"/>
    <property type="project" value="TreeGrafter"/>
</dbReference>
<evidence type="ECO:0000259" key="1">
    <source>
        <dbReference type="Pfam" id="PF14498"/>
    </source>
</evidence>